<keyword evidence="7" id="KW-0067">ATP-binding</keyword>
<dbReference type="Pfam" id="PF01202">
    <property type="entry name" value="SKI"/>
    <property type="match status" value="1"/>
</dbReference>
<protein>
    <recommendedName>
        <fullName evidence="3">gluconokinase</fullName>
        <ecNumber evidence="3">2.7.1.12</ecNumber>
    </recommendedName>
    <alternativeName>
        <fullName evidence="8">Gluconate kinase</fullName>
    </alternativeName>
</protein>
<evidence type="ECO:0000256" key="9">
    <source>
        <dbReference type="ARBA" id="ARBA00048090"/>
    </source>
</evidence>
<dbReference type="InterPro" id="IPR006001">
    <property type="entry name" value="Therm_gnt_kin"/>
</dbReference>
<comment type="similarity">
    <text evidence="2">Belongs to the gluconokinase GntK/GntV family.</text>
</comment>
<evidence type="ECO:0000256" key="1">
    <source>
        <dbReference type="ARBA" id="ARBA00004875"/>
    </source>
</evidence>
<evidence type="ECO:0000256" key="5">
    <source>
        <dbReference type="ARBA" id="ARBA00022741"/>
    </source>
</evidence>
<dbReference type="EMBL" id="OZ019900">
    <property type="protein sequence ID" value="CAK9235024.1"/>
    <property type="molecule type" value="Genomic_DNA"/>
</dbReference>
<evidence type="ECO:0000256" key="7">
    <source>
        <dbReference type="ARBA" id="ARBA00022840"/>
    </source>
</evidence>
<keyword evidence="11" id="KW-1185">Reference proteome</keyword>
<keyword evidence="5" id="KW-0547">Nucleotide-binding</keyword>
<dbReference type="InterPro" id="IPR027417">
    <property type="entry name" value="P-loop_NTPase"/>
</dbReference>
<evidence type="ECO:0000256" key="3">
    <source>
        <dbReference type="ARBA" id="ARBA00012054"/>
    </source>
</evidence>
<organism evidence="10 11">
    <name type="scientific">Sphagnum troendelagicum</name>
    <dbReference type="NCBI Taxonomy" id="128251"/>
    <lineage>
        <taxon>Eukaryota</taxon>
        <taxon>Viridiplantae</taxon>
        <taxon>Streptophyta</taxon>
        <taxon>Embryophyta</taxon>
        <taxon>Bryophyta</taxon>
        <taxon>Sphagnophytina</taxon>
        <taxon>Sphagnopsida</taxon>
        <taxon>Sphagnales</taxon>
        <taxon>Sphagnaceae</taxon>
        <taxon>Sphagnum</taxon>
    </lineage>
</organism>
<keyword evidence="6" id="KW-0418">Kinase</keyword>
<dbReference type="Proteomes" id="UP001497512">
    <property type="component" value="Chromosome 8"/>
</dbReference>
<dbReference type="PANTHER" id="PTHR43442">
    <property type="entry name" value="GLUCONOKINASE-RELATED"/>
    <property type="match status" value="1"/>
</dbReference>
<comment type="pathway">
    <text evidence="1">Carbohydrate acid metabolism; D-gluconate degradation.</text>
</comment>
<evidence type="ECO:0000256" key="2">
    <source>
        <dbReference type="ARBA" id="ARBA00008420"/>
    </source>
</evidence>
<proteinExistence type="inferred from homology"/>
<dbReference type="CDD" id="cd02021">
    <property type="entry name" value="GntK"/>
    <property type="match status" value="1"/>
</dbReference>
<gene>
    <name evidence="10" type="ORF">CSSPTR1EN2_LOCUS22510</name>
</gene>
<comment type="catalytic activity">
    <reaction evidence="9">
        <text>D-gluconate + ATP = 6-phospho-D-gluconate + ADP + H(+)</text>
        <dbReference type="Rhea" id="RHEA:19433"/>
        <dbReference type="ChEBI" id="CHEBI:15378"/>
        <dbReference type="ChEBI" id="CHEBI:18391"/>
        <dbReference type="ChEBI" id="CHEBI:30616"/>
        <dbReference type="ChEBI" id="CHEBI:58759"/>
        <dbReference type="ChEBI" id="CHEBI:456216"/>
        <dbReference type="EC" id="2.7.1.12"/>
    </reaction>
</comment>
<evidence type="ECO:0000313" key="11">
    <source>
        <dbReference type="Proteomes" id="UP001497512"/>
    </source>
</evidence>
<evidence type="ECO:0000256" key="4">
    <source>
        <dbReference type="ARBA" id="ARBA00022679"/>
    </source>
</evidence>
<sequence>MGRCLAIIIMGVSGAGKSTVGELLAAALCCPFYDADSYHSEENKEKMRSGVPLTDEDRMPWLTRLRDLLVDQLLKGTCVVLACSALCPKYRDILRSAGSQFTSHRLKNGMYNNLTTTVQAGDSSCSPIVFVHLKATAQLLATRLMAREKTGTHFMPAALLQSQIDSLEIGSSETDILEIDASLAPATIVLNIQAQLSI</sequence>
<dbReference type="SUPFAM" id="SSF52540">
    <property type="entry name" value="P-loop containing nucleoside triphosphate hydrolases"/>
    <property type="match status" value="1"/>
</dbReference>
<accession>A0ABP0V155</accession>
<dbReference type="InterPro" id="IPR031322">
    <property type="entry name" value="Shikimate/glucono_kinase"/>
</dbReference>
<evidence type="ECO:0000256" key="6">
    <source>
        <dbReference type="ARBA" id="ARBA00022777"/>
    </source>
</evidence>
<evidence type="ECO:0000256" key="8">
    <source>
        <dbReference type="ARBA" id="ARBA00029835"/>
    </source>
</evidence>
<dbReference type="Gene3D" id="3.40.50.300">
    <property type="entry name" value="P-loop containing nucleotide triphosphate hydrolases"/>
    <property type="match status" value="1"/>
</dbReference>
<dbReference type="EC" id="2.7.1.12" evidence="3"/>
<reference evidence="10" key="1">
    <citation type="submission" date="2024-02" db="EMBL/GenBank/DDBJ databases">
        <authorList>
            <consortium name="ELIXIR-Norway"/>
            <consortium name="Elixir Norway"/>
        </authorList>
    </citation>
    <scope>NUCLEOTIDE SEQUENCE</scope>
</reference>
<keyword evidence="4" id="KW-0808">Transferase</keyword>
<name>A0ABP0V155_9BRYO</name>
<dbReference type="PANTHER" id="PTHR43442:SF3">
    <property type="entry name" value="GLUCONOKINASE-RELATED"/>
    <property type="match status" value="1"/>
</dbReference>
<evidence type="ECO:0000313" key="10">
    <source>
        <dbReference type="EMBL" id="CAK9235024.1"/>
    </source>
</evidence>